<organism evidence="1 2">
    <name type="scientific">Steinernema carpocapsae</name>
    <name type="common">Entomopathogenic nematode</name>
    <dbReference type="NCBI Taxonomy" id="34508"/>
    <lineage>
        <taxon>Eukaryota</taxon>
        <taxon>Metazoa</taxon>
        <taxon>Ecdysozoa</taxon>
        <taxon>Nematoda</taxon>
        <taxon>Chromadorea</taxon>
        <taxon>Rhabditida</taxon>
        <taxon>Tylenchina</taxon>
        <taxon>Panagrolaimomorpha</taxon>
        <taxon>Strongyloidoidea</taxon>
        <taxon>Steinernematidae</taxon>
        <taxon>Steinernema</taxon>
    </lineage>
</organism>
<accession>A0A4U5PD53</accession>
<reference evidence="1 2" key="1">
    <citation type="journal article" date="2015" name="Genome Biol.">
        <title>Comparative genomics of Steinernema reveals deeply conserved gene regulatory networks.</title>
        <authorList>
            <person name="Dillman A.R."/>
            <person name="Macchietto M."/>
            <person name="Porter C.F."/>
            <person name="Rogers A."/>
            <person name="Williams B."/>
            <person name="Antoshechkin I."/>
            <person name="Lee M.M."/>
            <person name="Goodwin Z."/>
            <person name="Lu X."/>
            <person name="Lewis E.E."/>
            <person name="Goodrich-Blair H."/>
            <person name="Stock S.P."/>
            <person name="Adams B.J."/>
            <person name="Sternberg P.W."/>
            <person name="Mortazavi A."/>
        </authorList>
    </citation>
    <scope>NUCLEOTIDE SEQUENCE [LARGE SCALE GENOMIC DNA]</scope>
    <source>
        <strain evidence="1 2">ALL</strain>
    </source>
</reference>
<keyword evidence="2" id="KW-1185">Reference proteome</keyword>
<dbReference type="Proteomes" id="UP000298663">
    <property type="component" value="Unassembled WGS sequence"/>
</dbReference>
<dbReference type="EMBL" id="AZBU02000002">
    <property type="protein sequence ID" value="TKR94256.1"/>
    <property type="molecule type" value="Genomic_DNA"/>
</dbReference>
<proteinExistence type="predicted"/>
<gene>
    <name evidence="1" type="ORF">L596_008567</name>
</gene>
<evidence type="ECO:0000313" key="2">
    <source>
        <dbReference type="Proteomes" id="UP000298663"/>
    </source>
</evidence>
<sequence>MRPSGGNRIANRVARISNKIKRSFRKMFVPSTTPNSGLDLLLYGIDLETLQTSLNYLVLVLGKAYHERGIRDLHDLVMPQIS</sequence>
<protein>
    <submittedName>
        <fullName evidence="1">Uncharacterized protein</fullName>
    </submittedName>
</protein>
<evidence type="ECO:0000313" key="1">
    <source>
        <dbReference type="EMBL" id="TKR94256.1"/>
    </source>
</evidence>
<name>A0A4U5PD53_STECR</name>
<reference evidence="1 2" key="2">
    <citation type="journal article" date="2019" name="G3 (Bethesda)">
        <title>Hybrid Assembly of the Genome of the Entomopathogenic Nematode Steinernema carpocapsae Identifies the X-Chromosome.</title>
        <authorList>
            <person name="Serra L."/>
            <person name="Macchietto M."/>
            <person name="Macias-Munoz A."/>
            <person name="McGill C.J."/>
            <person name="Rodriguez I.M."/>
            <person name="Rodriguez B."/>
            <person name="Murad R."/>
            <person name="Mortazavi A."/>
        </authorList>
    </citation>
    <scope>NUCLEOTIDE SEQUENCE [LARGE SCALE GENOMIC DNA]</scope>
    <source>
        <strain evidence="1 2">ALL</strain>
    </source>
</reference>
<comment type="caution">
    <text evidence="1">The sequence shown here is derived from an EMBL/GenBank/DDBJ whole genome shotgun (WGS) entry which is preliminary data.</text>
</comment>
<dbReference type="AlphaFoldDB" id="A0A4U5PD53"/>